<keyword evidence="3" id="KW-1185">Reference proteome</keyword>
<dbReference type="Gene3D" id="3.40.50.150">
    <property type="entry name" value="Vaccinia Virus protein VP39"/>
    <property type="match status" value="1"/>
</dbReference>
<evidence type="ECO:0000313" key="2">
    <source>
        <dbReference type="EMBL" id="BDG09013.1"/>
    </source>
</evidence>
<dbReference type="Proteomes" id="UP001162734">
    <property type="component" value="Chromosome"/>
</dbReference>
<organism evidence="2 3">
    <name type="scientific">Anaeromyxobacter paludicola</name>
    <dbReference type="NCBI Taxonomy" id="2918171"/>
    <lineage>
        <taxon>Bacteria</taxon>
        <taxon>Pseudomonadati</taxon>
        <taxon>Myxococcota</taxon>
        <taxon>Myxococcia</taxon>
        <taxon>Myxococcales</taxon>
        <taxon>Cystobacterineae</taxon>
        <taxon>Anaeromyxobacteraceae</taxon>
        <taxon>Anaeromyxobacter</taxon>
    </lineage>
</organism>
<dbReference type="EMBL" id="AP025592">
    <property type="protein sequence ID" value="BDG09013.1"/>
    <property type="molecule type" value="Genomic_DNA"/>
</dbReference>
<proteinExistence type="predicted"/>
<dbReference type="InterPro" id="IPR013216">
    <property type="entry name" value="Methyltransf_11"/>
</dbReference>
<gene>
    <name evidence="2" type="ORF">AMPC_21260</name>
</gene>
<accession>A0ABN6NAR4</accession>
<dbReference type="Pfam" id="PF08241">
    <property type="entry name" value="Methyltransf_11"/>
    <property type="match status" value="1"/>
</dbReference>
<dbReference type="PANTHER" id="PTHR43591">
    <property type="entry name" value="METHYLTRANSFERASE"/>
    <property type="match status" value="1"/>
</dbReference>
<name>A0ABN6NAR4_9BACT</name>
<feature type="domain" description="Methyltransferase type 11" evidence="1">
    <location>
        <begin position="6"/>
        <end position="84"/>
    </location>
</feature>
<reference evidence="3" key="1">
    <citation type="journal article" date="2022" name="Int. J. Syst. Evol. Microbiol.">
        <title>Anaeromyxobacter oryzae sp. nov., Anaeromyxobacter diazotrophicus sp. nov. and Anaeromyxobacter paludicola sp. nov., isolated from paddy soils.</title>
        <authorList>
            <person name="Itoh H."/>
            <person name="Xu Z."/>
            <person name="Mise K."/>
            <person name="Masuda Y."/>
            <person name="Ushijima N."/>
            <person name="Hayakawa C."/>
            <person name="Shiratori Y."/>
            <person name="Senoo K."/>
        </authorList>
    </citation>
    <scope>NUCLEOTIDE SEQUENCE [LARGE SCALE GENOMIC DNA]</scope>
    <source>
        <strain evidence="3">Red630</strain>
    </source>
</reference>
<sequence length="160" mass="16902">MARAAPGRRFVGLDRAFEMLPRARRRAARAGVVLPLLRADALALPFRAASFDGAAGHSVLYLLPDAARALAELRRVLRPGGRLALLEPRATRGDLLAAGRDGLRFGASMALWRVMSGLHGRYAEAALERLLAEAGFVEVSARPVLRGFGVVATGAAPPAG</sequence>
<evidence type="ECO:0000259" key="1">
    <source>
        <dbReference type="Pfam" id="PF08241"/>
    </source>
</evidence>
<protein>
    <recommendedName>
        <fullName evidence="1">Methyltransferase type 11 domain-containing protein</fullName>
    </recommendedName>
</protein>
<dbReference type="CDD" id="cd02440">
    <property type="entry name" value="AdoMet_MTases"/>
    <property type="match status" value="1"/>
</dbReference>
<evidence type="ECO:0000313" key="3">
    <source>
        <dbReference type="Proteomes" id="UP001162734"/>
    </source>
</evidence>
<dbReference type="PANTHER" id="PTHR43591:SF24">
    <property type="entry name" value="2-METHOXY-6-POLYPRENYL-1,4-BENZOQUINOL METHYLASE, MITOCHONDRIAL"/>
    <property type="match status" value="1"/>
</dbReference>
<dbReference type="InterPro" id="IPR029063">
    <property type="entry name" value="SAM-dependent_MTases_sf"/>
</dbReference>
<dbReference type="SUPFAM" id="SSF53335">
    <property type="entry name" value="S-adenosyl-L-methionine-dependent methyltransferases"/>
    <property type="match status" value="1"/>
</dbReference>